<dbReference type="Gene3D" id="3.30.2320.10">
    <property type="entry name" value="hypothetical protein PF0899 domain"/>
    <property type="match status" value="1"/>
</dbReference>
<dbReference type="Proteomes" id="UP000664779">
    <property type="component" value="Unassembled WGS sequence"/>
</dbReference>
<dbReference type="InterPro" id="IPR054612">
    <property type="entry name" value="Phage_capsid-like_C"/>
</dbReference>
<evidence type="ECO:0000313" key="4">
    <source>
        <dbReference type="Proteomes" id="UP000664779"/>
    </source>
</evidence>
<feature type="domain" description="Phage capsid-like C-terminal" evidence="2">
    <location>
        <begin position="159"/>
        <end position="444"/>
    </location>
</feature>
<evidence type="ECO:0000259" key="2">
    <source>
        <dbReference type="Pfam" id="PF05065"/>
    </source>
</evidence>
<dbReference type="RefSeq" id="WP_206939618.1">
    <property type="nucleotide sequence ID" value="NZ_JAFLNF010000003.1"/>
</dbReference>
<evidence type="ECO:0000313" key="3">
    <source>
        <dbReference type="EMBL" id="MBO0345202.1"/>
    </source>
</evidence>
<comment type="caution">
    <text evidence="3">The sequence shown here is derived from an EMBL/GenBank/DDBJ whole genome shotgun (WGS) entry which is preliminary data.</text>
</comment>
<dbReference type="NCBIfam" id="TIGR01554">
    <property type="entry name" value="major_cap_HK97"/>
    <property type="match status" value="1"/>
</dbReference>
<dbReference type="SUPFAM" id="SSF56563">
    <property type="entry name" value="Major capsid protein gp5"/>
    <property type="match status" value="1"/>
</dbReference>
<sequence length="446" mass="48026">MTRSDPTTPTQPNAHLPFEIKSAFETKAETPEVATVPALPAGSGEDVARTFDEFFSAFESYRQVNDARLQEIEQRGASDVVTLEKLDRLDAVLDATQRRLDALSIKNARPPLGGVSERHRTGPALERKAAFETYMRTGRERALTSLDTKALSIGSDPDGGYLVPEETEAGILSRLANVSPIRAIAGNRQVSSASFKKPFSITGPQAGWVGETAARPQTSSPVLAELTFPAMELYAMPAATSALLDDAAVDMDAWIAEEVETAFAEQEGSAFINGDGVNKPMGFLSVPQVAETSWAWGSLGTIATGEAGAFQATAPADVLLDLIYALKSGYRQNARFVMNRRTQGALRKLKDGDGNYLWQPPVSAGAAATLLNFPVSEAEDMPDIGVDETAIAFGDFKRGYLVVDRVGVRILRDPYSAKPYVLFYTTKRVGGGVQDYDAIKLLSFSA</sequence>
<comment type="subcellular location">
    <subcellularLocation>
        <location evidence="1">Virion</location>
    </subcellularLocation>
</comment>
<dbReference type="AlphaFoldDB" id="A0A939J6J7"/>
<evidence type="ECO:0000256" key="1">
    <source>
        <dbReference type="ARBA" id="ARBA00004328"/>
    </source>
</evidence>
<keyword evidence="4" id="KW-1185">Reference proteome</keyword>
<organism evidence="3 4">
    <name type="scientific">Roseibium limicola</name>
    <dbReference type="NCBI Taxonomy" id="2816037"/>
    <lineage>
        <taxon>Bacteria</taxon>
        <taxon>Pseudomonadati</taxon>
        <taxon>Pseudomonadota</taxon>
        <taxon>Alphaproteobacteria</taxon>
        <taxon>Hyphomicrobiales</taxon>
        <taxon>Stappiaceae</taxon>
        <taxon>Roseibium</taxon>
    </lineage>
</organism>
<reference evidence="3" key="1">
    <citation type="submission" date="2021-03" db="EMBL/GenBank/DDBJ databases">
        <title>Roseibium sp. CAU 1637 isolated from Incheon.</title>
        <authorList>
            <person name="Kim W."/>
        </authorList>
    </citation>
    <scope>NUCLEOTIDE SEQUENCE</scope>
    <source>
        <strain evidence="3">CAU 1637</strain>
    </source>
</reference>
<dbReference type="InterPro" id="IPR024455">
    <property type="entry name" value="Phage_capsid"/>
</dbReference>
<name>A0A939J6J7_9HYPH</name>
<dbReference type="Gene3D" id="3.30.2400.10">
    <property type="entry name" value="Major capsid protein gp5"/>
    <property type="match status" value="1"/>
</dbReference>
<gene>
    <name evidence="3" type="ORF">J0X15_08220</name>
</gene>
<dbReference type="EMBL" id="JAFLNF010000003">
    <property type="protein sequence ID" value="MBO0345202.1"/>
    <property type="molecule type" value="Genomic_DNA"/>
</dbReference>
<protein>
    <submittedName>
        <fullName evidence="3">Phage major capsid protein</fullName>
    </submittedName>
</protein>
<proteinExistence type="predicted"/>
<accession>A0A939J6J7</accession>
<dbReference type="Pfam" id="PF05065">
    <property type="entry name" value="Phage_capsid"/>
    <property type="match status" value="1"/>
</dbReference>